<evidence type="ECO:0000256" key="1">
    <source>
        <dbReference type="SAM" id="MobiDB-lite"/>
    </source>
</evidence>
<evidence type="ECO:0000313" key="3">
    <source>
        <dbReference type="Proteomes" id="UP001311232"/>
    </source>
</evidence>
<evidence type="ECO:0000313" key="2">
    <source>
        <dbReference type="EMBL" id="KAK5609255.1"/>
    </source>
</evidence>
<proteinExistence type="predicted"/>
<dbReference type="EMBL" id="JAHHUM010001757">
    <property type="protein sequence ID" value="KAK5609255.1"/>
    <property type="molecule type" value="Genomic_DNA"/>
</dbReference>
<dbReference type="Proteomes" id="UP001311232">
    <property type="component" value="Unassembled WGS sequence"/>
</dbReference>
<reference evidence="2 3" key="1">
    <citation type="submission" date="2021-06" db="EMBL/GenBank/DDBJ databases">
        <authorList>
            <person name="Palmer J.M."/>
        </authorList>
    </citation>
    <scope>NUCLEOTIDE SEQUENCE [LARGE SCALE GENOMIC DNA]</scope>
    <source>
        <strain evidence="2 3">MEX-2019</strain>
        <tissue evidence="2">Muscle</tissue>
    </source>
</reference>
<feature type="region of interest" description="Disordered" evidence="1">
    <location>
        <begin position="1"/>
        <end position="45"/>
    </location>
</feature>
<name>A0AAV9RJL9_9TELE</name>
<organism evidence="2 3">
    <name type="scientific">Crenichthys baileyi</name>
    <name type="common">White River springfish</name>
    <dbReference type="NCBI Taxonomy" id="28760"/>
    <lineage>
        <taxon>Eukaryota</taxon>
        <taxon>Metazoa</taxon>
        <taxon>Chordata</taxon>
        <taxon>Craniata</taxon>
        <taxon>Vertebrata</taxon>
        <taxon>Euteleostomi</taxon>
        <taxon>Actinopterygii</taxon>
        <taxon>Neopterygii</taxon>
        <taxon>Teleostei</taxon>
        <taxon>Neoteleostei</taxon>
        <taxon>Acanthomorphata</taxon>
        <taxon>Ovalentaria</taxon>
        <taxon>Atherinomorphae</taxon>
        <taxon>Cyprinodontiformes</taxon>
        <taxon>Goodeidae</taxon>
        <taxon>Crenichthys</taxon>
    </lineage>
</organism>
<accession>A0AAV9RJL9</accession>
<sequence>MDHPATPPQRERHRPSTQRGAKSTRSKGATPPSRDATPQNPGVFYTDNEFKQVKLIQVMSGEQEGFLKKNQQA</sequence>
<protein>
    <submittedName>
        <fullName evidence="2">Uncharacterized protein</fullName>
    </submittedName>
</protein>
<keyword evidence="3" id="KW-1185">Reference proteome</keyword>
<gene>
    <name evidence="2" type="ORF">CRENBAI_014111</name>
</gene>
<feature type="compositionally biased region" description="Polar residues" evidence="1">
    <location>
        <begin position="17"/>
        <end position="27"/>
    </location>
</feature>
<dbReference type="AlphaFoldDB" id="A0AAV9RJL9"/>
<comment type="caution">
    <text evidence="2">The sequence shown here is derived from an EMBL/GenBank/DDBJ whole genome shotgun (WGS) entry which is preliminary data.</text>
</comment>